<dbReference type="InterPro" id="IPR010252">
    <property type="entry name" value="HutF"/>
</dbReference>
<dbReference type="NCBIfam" id="NF006683">
    <property type="entry name" value="PRK09229.1-4"/>
    <property type="match status" value="1"/>
</dbReference>
<dbReference type="InterPro" id="IPR006680">
    <property type="entry name" value="Amidohydro-rel"/>
</dbReference>
<keyword evidence="3" id="KW-0378">Hydrolase</keyword>
<dbReference type="NCBIfam" id="NF006684">
    <property type="entry name" value="PRK09229.1-5"/>
    <property type="match status" value="1"/>
</dbReference>
<dbReference type="CDD" id="cd01313">
    <property type="entry name" value="Met_dep_hydrolase_E"/>
    <property type="match status" value="1"/>
</dbReference>
<dbReference type="InterPro" id="IPR055156">
    <property type="entry name" value="HutF-like_N"/>
</dbReference>
<gene>
    <name evidence="7" type="ORF">DI555_09485</name>
</gene>
<dbReference type="SUPFAM" id="SSF51338">
    <property type="entry name" value="Composite domain of metallo-dependent hydrolases"/>
    <property type="match status" value="1"/>
</dbReference>
<evidence type="ECO:0000313" key="7">
    <source>
        <dbReference type="EMBL" id="PZQ55529.1"/>
    </source>
</evidence>
<dbReference type="InterPro" id="IPR011059">
    <property type="entry name" value="Metal-dep_hydrolase_composite"/>
</dbReference>
<sequence length="461" mass="49897">MAENPARSIFAQSALLDHSGTLGGWASGVRFVLRNGRISAIESGVTAQAGDERHACVIPGLGNLHSHAFQRGMAGLAEQRGDTDDSFWTWREVMYRFLDRMTPGDLHALAAMAYLEMLESGFTRVGEFHYLHHDPEGRAYGDPAEMSVAIARAAGEVGLGLTLLPVFYAHSGFGAQPPSEGQRRFIHDLDGFSRLLDGARRAVSGLDDAVVGLAPHSLRAVSPEQLSVLETMVPGAPVHIHIAEQVREVEDCLAWSGQRPVEWLLDHAEVGPRWCLVHATHMTEDETRRLARSGAVAGLCPITEANLGDGLFPARAFLAEGGRWGVGSDSNVLIDGTEELRLFEYGQRLQHRGRNIVASRETRSTGETLWRQAVEGGAQALGVKSGLSIGLPFDAVSLDLDHPSLAARDSDRLLDGLVFAAGRSAVDCVWRFGAQVVSGGRHLARDAVVRRYRDSLGRLIG</sequence>
<comment type="caution">
    <text evidence="7">The sequence shown here is derived from an EMBL/GenBank/DDBJ whole genome shotgun (WGS) entry which is preliminary data.</text>
</comment>
<comment type="cofactor">
    <cofactor evidence="1">
        <name>Zn(2+)</name>
        <dbReference type="ChEBI" id="CHEBI:29105"/>
    </cofactor>
</comment>
<dbReference type="InterPro" id="IPR051607">
    <property type="entry name" value="Metallo-dep_hydrolases"/>
</dbReference>
<dbReference type="NCBIfam" id="NF006681">
    <property type="entry name" value="PRK09229.1-2"/>
    <property type="match status" value="1"/>
</dbReference>
<evidence type="ECO:0000256" key="2">
    <source>
        <dbReference type="ARBA" id="ARBA00022723"/>
    </source>
</evidence>
<dbReference type="GO" id="GO:0005829">
    <property type="term" value="C:cytosol"/>
    <property type="evidence" value="ECO:0007669"/>
    <property type="project" value="TreeGrafter"/>
</dbReference>
<organism evidence="7 8">
    <name type="scientific">Novosphingobium pentaromativorans</name>
    <dbReference type="NCBI Taxonomy" id="205844"/>
    <lineage>
        <taxon>Bacteria</taxon>
        <taxon>Pseudomonadati</taxon>
        <taxon>Pseudomonadota</taxon>
        <taxon>Alphaproteobacteria</taxon>
        <taxon>Sphingomonadales</taxon>
        <taxon>Sphingomonadaceae</taxon>
        <taxon>Novosphingobium</taxon>
    </lineage>
</organism>
<dbReference type="Pfam" id="PF22429">
    <property type="entry name" value="HutF_N"/>
    <property type="match status" value="1"/>
</dbReference>
<dbReference type="Proteomes" id="UP000249082">
    <property type="component" value="Unassembled WGS sequence"/>
</dbReference>
<name>A0A2W5NU05_9SPHN</name>
<dbReference type="EMBL" id="QFPX01000006">
    <property type="protein sequence ID" value="PZQ55529.1"/>
    <property type="molecule type" value="Genomic_DNA"/>
</dbReference>
<evidence type="ECO:0000313" key="8">
    <source>
        <dbReference type="Proteomes" id="UP000249082"/>
    </source>
</evidence>
<evidence type="ECO:0000259" key="5">
    <source>
        <dbReference type="Pfam" id="PF01979"/>
    </source>
</evidence>
<feature type="domain" description="Amidohydrolase-related" evidence="5">
    <location>
        <begin position="57"/>
        <end position="430"/>
    </location>
</feature>
<dbReference type="Gene3D" id="3.20.20.140">
    <property type="entry name" value="Metal-dependent hydrolases"/>
    <property type="match status" value="1"/>
</dbReference>
<proteinExistence type="predicted"/>
<evidence type="ECO:0000256" key="3">
    <source>
        <dbReference type="ARBA" id="ARBA00022801"/>
    </source>
</evidence>
<evidence type="ECO:0000256" key="1">
    <source>
        <dbReference type="ARBA" id="ARBA00001947"/>
    </source>
</evidence>
<dbReference type="InterPro" id="IPR032466">
    <property type="entry name" value="Metal_Hydrolase"/>
</dbReference>
<evidence type="ECO:0000256" key="4">
    <source>
        <dbReference type="ARBA" id="ARBA00022833"/>
    </source>
</evidence>
<dbReference type="AlphaFoldDB" id="A0A2W5NU05"/>
<feature type="domain" description="Formimidoylglutamate deiminase N-terminal" evidence="6">
    <location>
        <begin position="8"/>
        <end position="55"/>
    </location>
</feature>
<accession>A0A2W5NU05</accession>
<dbReference type="GO" id="GO:0046872">
    <property type="term" value="F:metal ion binding"/>
    <property type="evidence" value="ECO:0007669"/>
    <property type="project" value="UniProtKB-KW"/>
</dbReference>
<dbReference type="NCBIfam" id="TIGR02022">
    <property type="entry name" value="hutF"/>
    <property type="match status" value="1"/>
</dbReference>
<dbReference type="Gene3D" id="2.30.40.10">
    <property type="entry name" value="Urease, subunit C, domain 1"/>
    <property type="match status" value="1"/>
</dbReference>
<keyword evidence="2" id="KW-0479">Metal-binding</keyword>
<dbReference type="GO" id="GO:0019239">
    <property type="term" value="F:deaminase activity"/>
    <property type="evidence" value="ECO:0007669"/>
    <property type="project" value="TreeGrafter"/>
</dbReference>
<evidence type="ECO:0000259" key="6">
    <source>
        <dbReference type="Pfam" id="PF22429"/>
    </source>
</evidence>
<dbReference type="PANTHER" id="PTHR11271">
    <property type="entry name" value="GUANINE DEAMINASE"/>
    <property type="match status" value="1"/>
</dbReference>
<dbReference type="PANTHER" id="PTHR11271:SF48">
    <property type="entry name" value="AMIDOHYDROLASE-RELATED DOMAIN-CONTAINING PROTEIN"/>
    <property type="match status" value="1"/>
</dbReference>
<reference evidence="7 8" key="1">
    <citation type="submission" date="2017-08" db="EMBL/GenBank/DDBJ databases">
        <title>Infants hospitalized years apart are colonized by the same room-sourced microbial strains.</title>
        <authorList>
            <person name="Brooks B."/>
            <person name="Olm M.R."/>
            <person name="Firek B.A."/>
            <person name="Baker R."/>
            <person name="Thomas B.C."/>
            <person name="Morowitz M.J."/>
            <person name="Banfield J.F."/>
        </authorList>
    </citation>
    <scope>NUCLEOTIDE SEQUENCE [LARGE SCALE GENOMIC DNA]</scope>
    <source>
        <strain evidence="7">S2_005_002_R2_33</strain>
    </source>
</reference>
<protein>
    <submittedName>
        <fullName evidence="7">Formimidoylglutamate deiminase</fullName>
    </submittedName>
</protein>
<dbReference type="Pfam" id="PF01979">
    <property type="entry name" value="Amidohydro_1"/>
    <property type="match status" value="1"/>
</dbReference>
<keyword evidence="4" id="KW-0862">Zinc</keyword>
<dbReference type="SUPFAM" id="SSF51556">
    <property type="entry name" value="Metallo-dependent hydrolases"/>
    <property type="match status" value="1"/>
</dbReference>